<organism evidence="3 4">
    <name type="scientific">Arthrobacter crystallopoietes BAB-32</name>
    <dbReference type="NCBI Taxonomy" id="1246476"/>
    <lineage>
        <taxon>Bacteria</taxon>
        <taxon>Bacillati</taxon>
        <taxon>Actinomycetota</taxon>
        <taxon>Actinomycetes</taxon>
        <taxon>Micrococcales</taxon>
        <taxon>Micrococcaceae</taxon>
        <taxon>Crystallibacter</taxon>
    </lineage>
</organism>
<accession>N1V638</accession>
<dbReference type="AlphaFoldDB" id="N1V638"/>
<feature type="non-terminal residue" evidence="3">
    <location>
        <position position="307"/>
    </location>
</feature>
<dbReference type="Proteomes" id="UP000010729">
    <property type="component" value="Unassembled WGS sequence"/>
</dbReference>
<evidence type="ECO:0000313" key="3">
    <source>
        <dbReference type="EMBL" id="EMY33708.1"/>
    </source>
</evidence>
<comment type="caution">
    <text evidence="3">The sequence shown here is derived from an EMBL/GenBank/DDBJ whole genome shotgun (WGS) entry which is preliminary data.</text>
</comment>
<feature type="coiled-coil region" evidence="1">
    <location>
        <begin position="69"/>
        <end position="110"/>
    </location>
</feature>
<proteinExistence type="predicted"/>
<evidence type="ECO:0000256" key="2">
    <source>
        <dbReference type="SAM" id="MobiDB-lite"/>
    </source>
</evidence>
<feature type="compositionally biased region" description="Low complexity" evidence="2">
    <location>
        <begin position="293"/>
        <end position="307"/>
    </location>
</feature>
<protein>
    <submittedName>
        <fullName evidence="3">Cell wall endopeptidase</fullName>
    </submittedName>
</protein>
<evidence type="ECO:0000313" key="4">
    <source>
        <dbReference type="Proteomes" id="UP000010729"/>
    </source>
</evidence>
<evidence type="ECO:0000256" key="1">
    <source>
        <dbReference type="SAM" id="Coils"/>
    </source>
</evidence>
<gene>
    <name evidence="3" type="ORF">D477_013315</name>
</gene>
<feature type="region of interest" description="Disordered" evidence="2">
    <location>
        <begin position="285"/>
        <end position="307"/>
    </location>
</feature>
<sequence length="307" mass="32436">MRLSSRMPRSASGRTTTVRTAALVASAVVVLGFVPLPAAVAAPADGLPVVSARGLSLPLSPSAPTDREIEAAKGDAEAAQELVDRIEEQLRTATADLETARYEATELQNTYSVALLEQQERQAELDDARGKAAQAKEYFESVKGQVGQLAGELYRNGGVNPVVTSLLDSSTAGDVLYRASTLDALAANRSQTLDSAAQAAALWAEWELYVSQAEEAAADASVAASAAEAEAKAASEAQESLIARQEEQRRDLLAHLADLRGTSVKEENRRIAALEEAERERQLEALIEESERQAAAGVQQQAAAPAA</sequence>
<keyword evidence="4" id="KW-1185">Reference proteome</keyword>
<keyword evidence="1" id="KW-0175">Coiled coil</keyword>
<reference evidence="3 4" key="1">
    <citation type="journal article" date="2013" name="Genome Announc.">
        <title>Draft Genome Sequence of Arthrobacter crystallopoietes Strain BAB-32, Revealing Genes for Bioremediation.</title>
        <authorList>
            <person name="Joshi M.N."/>
            <person name="Pandit A.S."/>
            <person name="Sharma A."/>
            <person name="Pandya R.V."/>
            <person name="Desai S.M."/>
            <person name="Saxena A.K."/>
            <person name="Bagatharia S.B."/>
        </authorList>
    </citation>
    <scope>NUCLEOTIDE SEQUENCE [LARGE SCALE GENOMIC DNA]</scope>
    <source>
        <strain evidence="3 4">BAB-32</strain>
    </source>
</reference>
<dbReference type="EMBL" id="ANPE02000158">
    <property type="protein sequence ID" value="EMY33708.1"/>
    <property type="molecule type" value="Genomic_DNA"/>
</dbReference>
<name>N1V638_9MICC</name>